<evidence type="ECO:0000313" key="1">
    <source>
        <dbReference type="EMBL" id="PYH30687.1"/>
    </source>
</evidence>
<gene>
    <name evidence="1" type="ORF">BO87DRAFT_148327</name>
</gene>
<dbReference type="AlphaFoldDB" id="A0A318YAY0"/>
<proteinExistence type="predicted"/>
<protein>
    <submittedName>
        <fullName evidence="1">Uncharacterized protein</fullName>
    </submittedName>
</protein>
<dbReference type="RefSeq" id="XP_025476165.1">
    <property type="nucleotide sequence ID" value="XM_025618159.1"/>
</dbReference>
<dbReference type="Proteomes" id="UP000247647">
    <property type="component" value="Unassembled WGS sequence"/>
</dbReference>
<evidence type="ECO:0000313" key="2">
    <source>
        <dbReference type="Proteomes" id="UP000247647"/>
    </source>
</evidence>
<sequence>MTSRAPKKSKDEKIKRERIFEKGTATDRLQGDQFSWRQHLHYCEPFSPHLPPSRFPYYIQIAVACSIFLPDFLRR</sequence>
<accession>A0A318YAY0</accession>
<dbReference type="EMBL" id="KZ821478">
    <property type="protein sequence ID" value="PYH30687.1"/>
    <property type="molecule type" value="Genomic_DNA"/>
</dbReference>
<organism evidence="1 2">
    <name type="scientific">Aspergillus neoniger (strain CBS 115656)</name>
    <dbReference type="NCBI Taxonomy" id="1448310"/>
    <lineage>
        <taxon>Eukaryota</taxon>
        <taxon>Fungi</taxon>
        <taxon>Dikarya</taxon>
        <taxon>Ascomycota</taxon>
        <taxon>Pezizomycotina</taxon>
        <taxon>Eurotiomycetes</taxon>
        <taxon>Eurotiomycetidae</taxon>
        <taxon>Eurotiales</taxon>
        <taxon>Aspergillaceae</taxon>
        <taxon>Aspergillus</taxon>
        <taxon>Aspergillus subgen. Circumdati</taxon>
    </lineage>
</organism>
<keyword evidence="2" id="KW-1185">Reference proteome</keyword>
<name>A0A318YAY0_ASPNB</name>
<reference evidence="1" key="1">
    <citation type="submission" date="2016-12" db="EMBL/GenBank/DDBJ databases">
        <title>The genomes of Aspergillus section Nigri reveals drivers in fungal speciation.</title>
        <authorList>
            <consortium name="DOE Joint Genome Institute"/>
            <person name="Vesth T.C."/>
            <person name="Nybo J."/>
            <person name="Theobald S."/>
            <person name="Brandl J."/>
            <person name="Frisvad J.C."/>
            <person name="Nielsen K.F."/>
            <person name="Lyhne E.K."/>
            <person name="Kogle M.E."/>
            <person name="Kuo A."/>
            <person name="Riley R."/>
            <person name="Clum A."/>
            <person name="Nolan M."/>
            <person name="Lipzen A."/>
            <person name="Salamov A."/>
            <person name="Henrissat B."/>
            <person name="Wiebenga A."/>
            <person name="De Vries R.P."/>
            <person name="Grigoriev I.V."/>
            <person name="Mortensen U.H."/>
            <person name="Andersen M.R."/>
            <person name="Baker S.E."/>
        </authorList>
    </citation>
    <scope>NUCLEOTIDE SEQUENCE [LARGE SCALE GENOMIC DNA]</scope>
    <source>
        <strain evidence="1">CBS 115656</strain>
    </source>
</reference>
<dbReference type="GeneID" id="37120615"/>